<dbReference type="PIRSF" id="PIRSF026166">
    <property type="entry name" value="UCP026166"/>
    <property type="match status" value="1"/>
</dbReference>
<dbReference type="Gene3D" id="1.20.1530.20">
    <property type="match status" value="1"/>
</dbReference>
<feature type="transmembrane region" description="Helical" evidence="1">
    <location>
        <begin position="204"/>
        <end position="225"/>
    </location>
</feature>
<feature type="transmembrane region" description="Helical" evidence="1">
    <location>
        <begin position="131"/>
        <end position="153"/>
    </location>
</feature>
<proteinExistence type="predicted"/>
<keyword evidence="3" id="KW-1185">Reference proteome</keyword>
<feature type="transmembrane region" description="Helical" evidence="1">
    <location>
        <begin position="99"/>
        <end position="119"/>
    </location>
</feature>
<evidence type="ECO:0000313" key="2">
    <source>
        <dbReference type="EMBL" id="EXU81078.1"/>
    </source>
</evidence>
<dbReference type="InterPro" id="IPR016833">
    <property type="entry name" value="Put_Na-Bile_cotransptr"/>
</dbReference>
<dbReference type="AlphaFoldDB" id="A0A014NNP7"/>
<reference evidence="2 3" key="1">
    <citation type="submission" date="2014-01" db="EMBL/GenBank/DDBJ databases">
        <title>Interspecies Systems Biology Uncovers Metabolites Affecting C. elegans Gene Expression and Life History Traits.</title>
        <authorList>
            <person name="Watson E."/>
            <person name="Macneil L.T."/>
            <person name="Ritter A.D."/>
            <person name="Yilmaz L.S."/>
            <person name="Rosebrock A.P."/>
            <person name="Caudy A.A."/>
            <person name="Walhout A.J."/>
        </authorList>
    </citation>
    <scope>NUCLEOTIDE SEQUENCE [LARGE SCALE GENOMIC DNA]</scope>
    <source>
        <strain evidence="2 3">DA1877</strain>
    </source>
</reference>
<feature type="transmembrane region" description="Helical" evidence="1">
    <location>
        <begin position="231"/>
        <end position="253"/>
    </location>
</feature>
<keyword evidence="1" id="KW-0812">Transmembrane</keyword>
<dbReference type="EMBL" id="JBOK01000004">
    <property type="protein sequence ID" value="EXU81078.1"/>
    <property type="molecule type" value="Genomic_DNA"/>
</dbReference>
<organism evidence="2 3">
    <name type="scientific">Comamonas aquatica DA1877</name>
    <dbReference type="NCBI Taxonomy" id="1457173"/>
    <lineage>
        <taxon>Bacteria</taxon>
        <taxon>Pseudomonadati</taxon>
        <taxon>Pseudomonadota</taxon>
        <taxon>Betaproteobacteria</taxon>
        <taxon>Burkholderiales</taxon>
        <taxon>Comamonadaceae</taxon>
        <taxon>Comamonas</taxon>
    </lineage>
</organism>
<dbReference type="RefSeq" id="WP_043380138.1">
    <property type="nucleotide sequence ID" value="NZ_JBOK01000004.1"/>
</dbReference>
<feature type="transmembrane region" description="Helical" evidence="1">
    <location>
        <begin position="274"/>
        <end position="300"/>
    </location>
</feature>
<dbReference type="GO" id="GO:0005886">
    <property type="term" value="C:plasma membrane"/>
    <property type="evidence" value="ECO:0007669"/>
    <property type="project" value="TreeGrafter"/>
</dbReference>
<keyword evidence="1" id="KW-1133">Transmembrane helix</keyword>
<name>A0A014NNP7_9BURK</name>
<comment type="caution">
    <text evidence="2">The sequence shown here is derived from an EMBL/GenBank/DDBJ whole genome shotgun (WGS) entry which is preliminary data.</text>
</comment>
<feature type="transmembrane region" description="Helical" evidence="1">
    <location>
        <begin position="165"/>
        <end position="183"/>
    </location>
</feature>
<dbReference type="InterPro" id="IPR038770">
    <property type="entry name" value="Na+/solute_symporter_sf"/>
</dbReference>
<evidence type="ECO:0000256" key="1">
    <source>
        <dbReference type="SAM" id="Phobius"/>
    </source>
</evidence>
<dbReference type="PATRIC" id="fig|1457173.3.peg.970"/>
<gene>
    <name evidence="2" type="ORF">AX13_13215</name>
</gene>
<feature type="transmembrane region" description="Helical" evidence="1">
    <location>
        <begin position="39"/>
        <end position="56"/>
    </location>
</feature>
<dbReference type="PANTHER" id="PTHR18640">
    <property type="entry name" value="SOLUTE CARRIER FAMILY 10 MEMBER 7"/>
    <property type="match status" value="1"/>
</dbReference>
<dbReference type="Proteomes" id="UP000020766">
    <property type="component" value="Unassembled WGS sequence"/>
</dbReference>
<sequence>MRRPRFLPDNFMLILLAMLLLASVLPVRGVYAGYATTVTNLAIALLFFLHGAKLSLQAIVKGMGHWRLHSLVFACTFLLFPLLTYALKPVLLPLLGPELFRGMLYLSALPSTVQSSIAFTSIARGNIPAAICSAATSSLMGIFITPLLVLLMLGQSAQSLPFGDAVLKIMLQLLLPFVLGQLARRWIGAWVDRNKAWLKHVDQTSIYLVVYTAFSSAVVEGLWSQLPLQQILALAVACCVLLALVLGTTWWLGRRLGFDLPDRITILFCGSKKSLATGVPMAQVLFVGGAMGTLLLPIMLFHQIQLLVCAVLSKRFADRPEEPRD</sequence>
<feature type="transmembrane region" description="Helical" evidence="1">
    <location>
        <begin position="68"/>
        <end position="87"/>
    </location>
</feature>
<dbReference type="PANTHER" id="PTHR18640:SF5">
    <property type="entry name" value="SODIUM_BILE ACID COTRANSPORTER 7"/>
    <property type="match status" value="1"/>
</dbReference>
<accession>A0A014NNP7</accession>
<evidence type="ECO:0000313" key="3">
    <source>
        <dbReference type="Proteomes" id="UP000020766"/>
    </source>
</evidence>
<dbReference type="STRING" id="225991.MA05_15910"/>
<protein>
    <submittedName>
        <fullName evidence="2">Membrane protein</fullName>
    </submittedName>
</protein>
<keyword evidence="1" id="KW-0472">Membrane</keyword>
<dbReference type="Pfam" id="PF13593">
    <property type="entry name" value="SBF_like"/>
    <property type="match status" value="1"/>
</dbReference>